<evidence type="ECO:0000313" key="5">
    <source>
        <dbReference type="EMBL" id="KAJ3046915.1"/>
    </source>
</evidence>
<dbReference type="Proteomes" id="UP001212841">
    <property type="component" value="Unassembled WGS sequence"/>
</dbReference>
<dbReference type="Gene3D" id="3.30.420.40">
    <property type="match status" value="2"/>
</dbReference>
<dbReference type="InterPro" id="IPR043129">
    <property type="entry name" value="ATPase_NBD"/>
</dbReference>
<dbReference type="InterPro" id="IPR018181">
    <property type="entry name" value="Heat_shock_70_CS"/>
</dbReference>
<dbReference type="Gene3D" id="3.90.640.10">
    <property type="entry name" value="Actin, Chain A, domain 4"/>
    <property type="match status" value="1"/>
</dbReference>
<reference evidence="5" key="1">
    <citation type="submission" date="2020-05" db="EMBL/GenBank/DDBJ databases">
        <title>Phylogenomic resolution of chytrid fungi.</title>
        <authorList>
            <person name="Stajich J.E."/>
            <person name="Amses K."/>
            <person name="Simmons R."/>
            <person name="Seto K."/>
            <person name="Myers J."/>
            <person name="Bonds A."/>
            <person name="Quandt C.A."/>
            <person name="Barry K."/>
            <person name="Liu P."/>
            <person name="Grigoriev I."/>
            <person name="Longcore J.E."/>
            <person name="James T.Y."/>
        </authorList>
    </citation>
    <scope>NUCLEOTIDE SEQUENCE</scope>
    <source>
        <strain evidence="5">JEL0318</strain>
    </source>
</reference>
<evidence type="ECO:0000313" key="6">
    <source>
        <dbReference type="Proteomes" id="UP001212841"/>
    </source>
</evidence>
<keyword evidence="3" id="KW-0143">Chaperone</keyword>
<gene>
    <name evidence="5" type="ORF">HK097_000401</name>
</gene>
<keyword evidence="2 4" id="KW-0067">ATP-binding</keyword>
<dbReference type="InterPro" id="IPR029047">
    <property type="entry name" value="HSP70_peptide-bd_sf"/>
</dbReference>
<dbReference type="SUPFAM" id="SSF53067">
    <property type="entry name" value="Actin-like ATPase domain"/>
    <property type="match status" value="2"/>
</dbReference>
<evidence type="ECO:0000256" key="3">
    <source>
        <dbReference type="ARBA" id="ARBA00023186"/>
    </source>
</evidence>
<evidence type="ECO:0000256" key="4">
    <source>
        <dbReference type="RuleBase" id="RU003322"/>
    </source>
</evidence>
<accession>A0AAD5S8J8</accession>
<organism evidence="5 6">
    <name type="scientific">Rhizophlyctis rosea</name>
    <dbReference type="NCBI Taxonomy" id="64517"/>
    <lineage>
        <taxon>Eukaryota</taxon>
        <taxon>Fungi</taxon>
        <taxon>Fungi incertae sedis</taxon>
        <taxon>Chytridiomycota</taxon>
        <taxon>Chytridiomycota incertae sedis</taxon>
        <taxon>Chytridiomycetes</taxon>
        <taxon>Rhizophlyctidales</taxon>
        <taxon>Rhizophlyctidaceae</taxon>
        <taxon>Rhizophlyctis</taxon>
    </lineage>
</organism>
<dbReference type="PRINTS" id="PR00301">
    <property type="entry name" value="HEATSHOCK70"/>
</dbReference>
<keyword evidence="6" id="KW-1185">Reference proteome</keyword>
<dbReference type="SUPFAM" id="SSF100920">
    <property type="entry name" value="Heat shock protein 70kD (HSP70), peptide-binding domain"/>
    <property type="match status" value="1"/>
</dbReference>
<protein>
    <submittedName>
        <fullName evidence="5">Uncharacterized protein</fullName>
    </submittedName>
</protein>
<dbReference type="GO" id="GO:0140662">
    <property type="term" value="F:ATP-dependent protein folding chaperone"/>
    <property type="evidence" value="ECO:0007669"/>
    <property type="project" value="InterPro"/>
</dbReference>
<dbReference type="Pfam" id="PF00012">
    <property type="entry name" value="HSP70"/>
    <property type="match status" value="1"/>
</dbReference>
<dbReference type="PANTHER" id="PTHR19375">
    <property type="entry name" value="HEAT SHOCK PROTEIN 70KDA"/>
    <property type="match status" value="1"/>
</dbReference>
<dbReference type="FunFam" id="3.90.640.10:FF:000003">
    <property type="entry name" value="Molecular chaperone DnaK"/>
    <property type="match status" value="1"/>
</dbReference>
<dbReference type="PROSITE" id="PS01036">
    <property type="entry name" value="HSP70_3"/>
    <property type="match status" value="1"/>
</dbReference>
<sequence length="648" mass="71743">MKIPSLVAYTDDGDTLVGWEAKNASDVNPKNVIYGFKQLLGREFNDTEVQAVMGQVPYVTLEQNGKPAIGVEVAGKEVFYTPEEIAALVLRKLRRNAEEHLGAEVAHAVLAVPSFFNDQQGRAVRDAAILAGMRVERMLSEPTAAAFAYRLGRERHNIQNSQHGIYESMTAVLVFDVGSSCLDVSMLAIDDGVFEILDAKNDSGIGGQTFKHRIVQHLVEVYITEFGVDLTPNATAMASLQTEAERAMAEVSFATSSHIYLPNLLNHTLSYTLTRTKFEELNEDLFQRTIDLAQPLLDHLVDWNHLDKKWQAIGPEKFHIILTGGSSHIPRLHTLITASFNTKNIHTNLTDTAIVIGAATEGKRIKDLRDNPPPQYWGCSDISALSTGIETSTGTIRKLHSRNSCYPNTKTVLFSTAKDNQSSVLIRLYQGERPNAKDDFLIGEMELTGISPAPRGVPIIEVRSEIEFSGVLVVTALERSGGRNVSITVREQAEMIAEPEDIERHVRCAQENAARDQEIWDAIHQRDAKEFIRKLQALSEAGTNPLLHIPINDETSGSSMVPEPNPGSDSIYARAGIDVDLGMIVQRAVELMEKEGMTTTYNTDWRRWMELVQGLEGVPEIVYHYLDGRVSDGGNRVVASSSRLNDEL</sequence>
<dbReference type="InterPro" id="IPR013126">
    <property type="entry name" value="Hsp_70_fam"/>
</dbReference>
<dbReference type="AlphaFoldDB" id="A0AAD5S8J8"/>
<name>A0AAD5S8J8_9FUNG</name>
<dbReference type="EMBL" id="JADGJD010001066">
    <property type="protein sequence ID" value="KAJ3046915.1"/>
    <property type="molecule type" value="Genomic_DNA"/>
</dbReference>
<dbReference type="FunFam" id="3.30.30.30:FF:000005">
    <property type="entry name" value="Heat shock protein ssb1"/>
    <property type="match status" value="1"/>
</dbReference>
<dbReference type="Gene3D" id="3.30.30.30">
    <property type="match status" value="1"/>
</dbReference>
<keyword evidence="1 4" id="KW-0547">Nucleotide-binding</keyword>
<evidence type="ECO:0000256" key="2">
    <source>
        <dbReference type="ARBA" id="ARBA00022840"/>
    </source>
</evidence>
<comment type="caution">
    <text evidence="5">The sequence shown here is derived from an EMBL/GenBank/DDBJ whole genome shotgun (WGS) entry which is preliminary data.</text>
</comment>
<proteinExistence type="inferred from homology"/>
<dbReference type="GO" id="GO:0005524">
    <property type="term" value="F:ATP binding"/>
    <property type="evidence" value="ECO:0007669"/>
    <property type="project" value="UniProtKB-KW"/>
</dbReference>
<dbReference type="Gene3D" id="2.60.34.10">
    <property type="entry name" value="Substrate Binding Domain Of DNAk, Chain A, domain 1"/>
    <property type="match status" value="1"/>
</dbReference>
<evidence type="ECO:0000256" key="1">
    <source>
        <dbReference type="ARBA" id="ARBA00022741"/>
    </source>
</evidence>
<comment type="similarity">
    <text evidence="4">Belongs to the heat shock protein 70 family.</text>
</comment>